<evidence type="ECO:0000259" key="3">
    <source>
        <dbReference type="Pfam" id="PF19904"/>
    </source>
</evidence>
<feature type="signal peptide" evidence="2">
    <location>
        <begin position="1"/>
        <end position="19"/>
    </location>
</feature>
<sequence>MKLYIATTLLLLCQLAARAEVQPPNLDSMYNCLDDAIAHADVYFARKELRIAALRSKLKAAGNMEARYRISHRLYEEYKPFVSDSAIYFLNECVALARKAGRQERVGECLSLLSLCCSSTGLYDESRSFLARVDTAVLNRRGLAAYYHACYNLNNELAYYSSIRPMKKVYQAETARYEKRLLSCVSENDDVALLVRELRLMSEGRRREAMALNTKWLKLVEKGSHRYALVALYRYLEYKAAEDTTHMMYWLAESALADVRNGVMDQGSMWEMANQLMLQGDVDRSYRYISFTSGCANRYGSRQRSWQISPLMSAIADNYKRASESKNHQLTLMLVVISVLTVVILFILFYVNRQRKKLAVARKHLSRKNRQLSVSNGKLSAANEQLSMLNLQLSESNRVKEEYVGRFMRLCSLNIDKMDAFRKQVNRMVKNRDYENLYQVTRSRKSQEMELDAFYEDFDKAFLHLFPNFMGDFNSLLRPEDQIEVPEKGRMTTTLRIFALIRLGIDDSGKIAEFLHYSVNTIYNYRARTKNGAIADREHFERHVKELGLPRS</sequence>
<gene>
    <name evidence="4" type="ORF">NCTC13063_01619</name>
</gene>
<name>A0AAQ1UL38_9BACT</name>
<accession>A0AAQ1UL38</accession>
<keyword evidence="1" id="KW-0472">Membrane</keyword>
<dbReference type="EMBL" id="UGTJ01000001">
    <property type="protein sequence ID" value="SUB80336.1"/>
    <property type="molecule type" value="Genomic_DNA"/>
</dbReference>
<dbReference type="RefSeq" id="WP_115154164.1">
    <property type="nucleotide sequence ID" value="NZ_UGTJ01000001.1"/>
</dbReference>
<protein>
    <recommendedName>
        <fullName evidence="3">DUF6377 domain-containing protein</fullName>
    </recommendedName>
</protein>
<keyword evidence="2" id="KW-0732">Signal</keyword>
<feature type="transmembrane region" description="Helical" evidence="1">
    <location>
        <begin position="330"/>
        <end position="351"/>
    </location>
</feature>
<dbReference type="InterPro" id="IPR045957">
    <property type="entry name" value="DUF6377"/>
</dbReference>
<dbReference type="Pfam" id="PF19904">
    <property type="entry name" value="DUF6377"/>
    <property type="match status" value="1"/>
</dbReference>
<dbReference type="AlphaFoldDB" id="A0AAQ1UL38"/>
<evidence type="ECO:0000313" key="4">
    <source>
        <dbReference type="EMBL" id="SUB80336.1"/>
    </source>
</evidence>
<reference evidence="4 5" key="1">
    <citation type="submission" date="2018-06" db="EMBL/GenBank/DDBJ databases">
        <authorList>
            <consortium name="Pathogen Informatics"/>
            <person name="Doyle S."/>
        </authorList>
    </citation>
    <scope>NUCLEOTIDE SEQUENCE [LARGE SCALE GENOMIC DNA]</scope>
    <source>
        <strain evidence="4 5">NCTC13063</strain>
    </source>
</reference>
<dbReference type="Proteomes" id="UP000255283">
    <property type="component" value="Unassembled WGS sequence"/>
</dbReference>
<organism evidence="4 5">
    <name type="scientific">Segatella buccae</name>
    <dbReference type="NCBI Taxonomy" id="28126"/>
    <lineage>
        <taxon>Bacteria</taxon>
        <taxon>Pseudomonadati</taxon>
        <taxon>Bacteroidota</taxon>
        <taxon>Bacteroidia</taxon>
        <taxon>Bacteroidales</taxon>
        <taxon>Prevotellaceae</taxon>
        <taxon>Segatella</taxon>
    </lineage>
</organism>
<comment type="caution">
    <text evidence="4">The sequence shown here is derived from an EMBL/GenBank/DDBJ whole genome shotgun (WGS) entry which is preliminary data.</text>
</comment>
<evidence type="ECO:0000256" key="1">
    <source>
        <dbReference type="SAM" id="Phobius"/>
    </source>
</evidence>
<evidence type="ECO:0000313" key="5">
    <source>
        <dbReference type="Proteomes" id="UP000255283"/>
    </source>
</evidence>
<keyword evidence="1" id="KW-1133">Transmembrane helix</keyword>
<proteinExistence type="predicted"/>
<feature type="chain" id="PRO_5043052347" description="DUF6377 domain-containing protein" evidence="2">
    <location>
        <begin position="20"/>
        <end position="552"/>
    </location>
</feature>
<keyword evidence="1" id="KW-0812">Transmembrane</keyword>
<feature type="domain" description="DUF6377" evidence="3">
    <location>
        <begin position="258"/>
        <end position="512"/>
    </location>
</feature>
<evidence type="ECO:0000256" key="2">
    <source>
        <dbReference type="SAM" id="SignalP"/>
    </source>
</evidence>